<dbReference type="GO" id="GO:0005524">
    <property type="term" value="F:ATP binding"/>
    <property type="evidence" value="ECO:0007669"/>
    <property type="project" value="UniProtKB-KW"/>
</dbReference>
<dbReference type="RefSeq" id="YP_009099926.1">
    <property type="nucleotide sequence ID" value="NC_025429.1"/>
</dbReference>
<evidence type="ECO:0000313" key="12">
    <source>
        <dbReference type="Proteomes" id="UP000204140"/>
    </source>
</evidence>
<dbReference type="InterPro" id="IPR002205">
    <property type="entry name" value="Topo_IIA_dom_A"/>
</dbReference>
<dbReference type="Pfam" id="PF00521">
    <property type="entry name" value="DNA_topoisoIV"/>
    <property type="match status" value="1"/>
</dbReference>
<evidence type="ECO:0000256" key="4">
    <source>
        <dbReference type="ARBA" id="ARBA00022741"/>
    </source>
</evidence>
<evidence type="ECO:0000256" key="7">
    <source>
        <dbReference type="ARBA" id="ARBA00023125"/>
    </source>
</evidence>
<dbReference type="GO" id="GO:0006265">
    <property type="term" value="P:DNA topological change"/>
    <property type="evidence" value="ECO:0007669"/>
    <property type="project" value="UniProtKB-UniRule"/>
</dbReference>
<proteinExistence type="predicted"/>
<dbReference type="EMBL" id="KM199770">
    <property type="protein sequence ID" value="AIK68400.1"/>
    <property type="molecule type" value="Genomic_DNA"/>
</dbReference>
<gene>
    <name evidence="11" type="ORF">P10VF_187</name>
</gene>
<dbReference type="GO" id="GO:0000819">
    <property type="term" value="P:sister chromatid segregation"/>
    <property type="evidence" value="ECO:0007669"/>
    <property type="project" value="TreeGrafter"/>
</dbReference>
<dbReference type="SMART" id="SM00434">
    <property type="entry name" value="TOP4c"/>
    <property type="match status" value="1"/>
</dbReference>
<evidence type="ECO:0000256" key="9">
    <source>
        <dbReference type="PROSITE-ProRule" id="PRU01384"/>
    </source>
</evidence>
<keyword evidence="6 9" id="KW-0799">Topoisomerase</keyword>
<keyword evidence="4" id="KW-0547">Nucleotide-binding</keyword>
<dbReference type="PROSITE" id="PS52040">
    <property type="entry name" value="TOPO_IIA"/>
    <property type="match status" value="1"/>
</dbReference>
<feature type="domain" description="Topo IIA-type catalytic" evidence="10">
    <location>
        <begin position="27"/>
        <end position="452"/>
    </location>
</feature>
<evidence type="ECO:0000256" key="8">
    <source>
        <dbReference type="ARBA" id="ARBA00023235"/>
    </source>
</evidence>
<keyword evidence="5" id="KW-0067">ATP-binding</keyword>
<evidence type="ECO:0000256" key="2">
    <source>
        <dbReference type="ARBA" id="ARBA00001946"/>
    </source>
</evidence>
<dbReference type="KEGG" id="vg:22109736"/>
<organism evidence="11 12">
    <name type="scientific">Rhizobium phage vB_RleM_P10VF</name>
    <dbReference type="NCBI Taxonomy" id="1527770"/>
    <lineage>
        <taxon>Viruses</taxon>
        <taxon>Duplodnaviria</taxon>
        <taxon>Heunggongvirae</taxon>
        <taxon>Uroviricota</taxon>
        <taxon>Caudoviricetes</taxon>
        <taxon>Pootjesviridae</taxon>
        <taxon>Innesvirus</taxon>
        <taxon>Innesvirus P10VF</taxon>
    </lineage>
</organism>
<dbReference type="GO" id="GO:0003677">
    <property type="term" value="F:DNA binding"/>
    <property type="evidence" value="ECO:0007669"/>
    <property type="project" value="UniProtKB-UniRule"/>
</dbReference>
<dbReference type="InterPro" id="IPR013760">
    <property type="entry name" value="Topo_IIA-like_dom_sf"/>
</dbReference>
<dbReference type="SUPFAM" id="SSF56719">
    <property type="entry name" value="Type II DNA topoisomerase"/>
    <property type="match status" value="1"/>
</dbReference>
<dbReference type="PANTHER" id="PTHR10169">
    <property type="entry name" value="DNA TOPOISOMERASE/GYRASE"/>
    <property type="match status" value="1"/>
</dbReference>
<comment type="catalytic activity">
    <reaction evidence="1 9">
        <text>ATP-dependent breakage, passage and rejoining of double-stranded DNA.</text>
        <dbReference type="EC" id="5.6.2.2"/>
    </reaction>
</comment>
<dbReference type="OrthoDB" id="2392at10239"/>
<keyword evidence="8 9" id="KW-0413">Isomerase</keyword>
<dbReference type="InterPro" id="IPR013757">
    <property type="entry name" value="Topo_IIA_A_a_sf"/>
</dbReference>
<reference evidence="11 12" key="1">
    <citation type="submission" date="2014-07" db="EMBL/GenBank/DDBJ databases">
        <title>Isolation and characterization of Rhizobium leguminosarum phages from western Canadian soils and complete genome sequences of rhizobiophages vB_RleS_L338C and vB_RleM_P10VF.</title>
        <authorList>
            <person name="Restrepo-Cordoba M."/>
            <person name="Halmillawewa A.P."/>
            <person name="Perry B."/>
            <person name="Hynes M.F."/>
            <person name="Yost C.K."/>
        </authorList>
    </citation>
    <scope>NUCLEOTIDE SEQUENCE [LARGE SCALE GENOMIC DNA]</scope>
</reference>
<dbReference type="PANTHER" id="PTHR10169:SF38">
    <property type="entry name" value="DNA TOPOISOMERASE 2"/>
    <property type="match status" value="1"/>
</dbReference>
<dbReference type="InterPro" id="IPR013758">
    <property type="entry name" value="Topo_IIA_A/C_ab"/>
</dbReference>
<accession>A0A076YLZ0</accession>
<name>A0A076YLZ0_9CAUD</name>
<comment type="cofactor">
    <cofactor evidence="2">
        <name>Mg(2+)</name>
        <dbReference type="ChEBI" id="CHEBI:18420"/>
    </cofactor>
</comment>
<dbReference type="EC" id="5.6.2.2" evidence="3"/>
<keyword evidence="12" id="KW-1185">Reference proteome</keyword>
<dbReference type="Gene3D" id="3.30.1360.40">
    <property type="match status" value="1"/>
</dbReference>
<dbReference type="GO" id="GO:0003918">
    <property type="term" value="F:DNA topoisomerase type II (double strand cut, ATP-hydrolyzing) activity"/>
    <property type="evidence" value="ECO:0007669"/>
    <property type="project" value="UniProtKB-EC"/>
</dbReference>
<keyword evidence="7 9" id="KW-0238">DNA-binding</keyword>
<dbReference type="Gene3D" id="1.10.268.10">
    <property type="entry name" value="Topoisomerase, domain 3"/>
    <property type="match status" value="1"/>
</dbReference>
<sequence>MKSESASEFLLAHARDYILETALERAIPRVTDGFKDSQRIAAWVVHKRPEGAVKVAALSGEMIASNLYVHGDAQATIQKMTGRYVNNNPIFDGVGNFGTLTYPGAFGAGRYVYVKRSEFMKKVLLADSNLYKMVPSVDGDNEMCDTFLPLIPLVLLNGQNGMATGWSTNILPHKYEDLRDAVIRVLEGKPVGKINPYFTPYPDLKIVEVENGRDNASAYNFFGRVEKVNTNYVKIKTLPPGMSIDDIQEHLDNLIDEKKIYEYTNNTSDTIDIVVKFNRQALAELTEDKIIELFKLRTRDTERLVCCDFDGTKIRVFDNVDQLITEWVAWRFPYIVQRFKTMVDETSEELNYCYALRHLHQSQFVKLIQGFKSKDEMRKQIQKEVQEKYDLRPSRIERILDLAAYRWTVEYRDSNELEIDKLEKELFRLKTIYSQESNMKREWINDLKKIKL</sequence>
<dbReference type="Gene3D" id="3.90.199.10">
    <property type="entry name" value="Topoisomerase II, domain 5"/>
    <property type="match status" value="1"/>
</dbReference>
<protein>
    <recommendedName>
        <fullName evidence="3">DNA topoisomerase (ATP-hydrolyzing)</fullName>
        <ecNumber evidence="3">5.6.2.2</ecNumber>
    </recommendedName>
</protein>
<evidence type="ECO:0000256" key="3">
    <source>
        <dbReference type="ARBA" id="ARBA00012895"/>
    </source>
</evidence>
<evidence type="ECO:0000256" key="1">
    <source>
        <dbReference type="ARBA" id="ARBA00000185"/>
    </source>
</evidence>
<dbReference type="Proteomes" id="UP000204140">
    <property type="component" value="Segment"/>
</dbReference>
<evidence type="ECO:0000256" key="6">
    <source>
        <dbReference type="ARBA" id="ARBA00023029"/>
    </source>
</evidence>
<evidence type="ECO:0000313" key="11">
    <source>
        <dbReference type="EMBL" id="AIK68400.1"/>
    </source>
</evidence>
<feature type="active site" description="O-(5'-phospho-DNA)-tyrosine intermediate" evidence="9">
    <location>
        <position position="111"/>
    </location>
</feature>
<evidence type="ECO:0000259" key="10">
    <source>
        <dbReference type="PROSITE" id="PS52040"/>
    </source>
</evidence>
<evidence type="ECO:0000256" key="5">
    <source>
        <dbReference type="ARBA" id="ARBA00022840"/>
    </source>
</evidence>
<dbReference type="GeneID" id="22109736"/>
<dbReference type="InterPro" id="IPR050634">
    <property type="entry name" value="DNA_Topoisomerase_II"/>
</dbReference>